<dbReference type="EMBL" id="CP002159">
    <property type="protein sequence ID" value="ADL56215.1"/>
    <property type="molecule type" value="Genomic_DNA"/>
</dbReference>
<keyword evidence="1" id="KW-0472">Membrane</keyword>
<dbReference type="STRING" id="395494.Galf_2211"/>
<dbReference type="RefSeq" id="WP_013294139.1">
    <property type="nucleotide sequence ID" value="NC_014394.1"/>
</dbReference>
<evidence type="ECO:0000256" key="1">
    <source>
        <dbReference type="SAM" id="Phobius"/>
    </source>
</evidence>
<proteinExistence type="predicted"/>
<dbReference type="KEGG" id="gca:Galf_2211"/>
<dbReference type="eggNOG" id="COG5393">
    <property type="taxonomic scope" value="Bacteria"/>
</dbReference>
<accession>D9SIQ2</accession>
<keyword evidence="1" id="KW-0812">Transmembrane</keyword>
<evidence type="ECO:0000313" key="3">
    <source>
        <dbReference type="Proteomes" id="UP000001235"/>
    </source>
</evidence>
<dbReference type="Pfam" id="PF07332">
    <property type="entry name" value="Phage_holin_3_6"/>
    <property type="match status" value="1"/>
</dbReference>
<name>D9SIQ2_GALCS</name>
<feature type="transmembrane region" description="Helical" evidence="1">
    <location>
        <begin position="76"/>
        <end position="94"/>
    </location>
</feature>
<gene>
    <name evidence="2" type="ordered locus">Galf_2211</name>
</gene>
<dbReference type="Proteomes" id="UP000001235">
    <property type="component" value="Chromosome"/>
</dbReference>
<dbReference type="AlphaFoldDB" id="D9SIQ2"/>
<protein>
    <recommendedName>
        <fullName evidence="4">Transmembrane protein</fullName>
    </recommendedName>
</protein>
<dbReference type="HOGENOM" id="CLU_136851_2_1_4"/>
<dbReference type="TCDB" id="1.E.34.2.2">
    <property type="family name" value="the putative actinobacterial holin-x (hol-x) family"/>
</dbReference>
<feature type="transmembrane region" description="Helical" evidence="1">
    <location>
        <begin position="44"/>
        <end position="70"/>
    </location>
</feature>
<dbReference type="InterPro" id="IPR009937">
    <property type="entry name" value="Phage_holin_3_6"/>
</dbReference>
<sequence length="127" mass="14037">MSAVNSGLLGSVRRLLSTLTSVASTRLALLANELYEERLQLEQMLLYFFTALFCFGMGILLLTTFVVVLFWDTYRLAVLGGLSALFVVTGVLLANKLLCISRRKSTLFSVTLAELAVDREQLDGTHD</sequence>
<keyword evidence="3" id="KW-1185">Reference proteome</keyword>
<evidence type="ECO:0008006" key="4">
    <source>
        <dbReference type="Google" id="ProtNLM"/>
    </source>
</evidence>
<organism evidence="2 3">
    <name type="scientific">Gallionella capsiferriformans (strain ES-2)</name>
    <name type="common">Gallionella ferruginea capsiferriformans (strain ES-2)</name>
    <dbReference type="NCBI Taxonomy" id="395494"/>
    <lineage>
        <taxon>Bacteria</taxon>
        <taxon>Pseudomonadati</taxon>
        <taxon>Pseudomonadota</taxon>
        <taxon>Betaproteobacteria</taxon>
        <taxon>Nitrosomonadales</taxon>
        <taxon>Gallionellaceae</taxon>
        <taxon>Gallionella</taxon>
    </lineage>
</organism>
<evidence type="ECO:0000313" key="2">
    <source>
        <dbReference type="EMBL" id="ADL56215.1"/>
    </source>
</evidence>
<reference evidence="2 3" key="1">
    <citation type="submission" date="2010-08" db="EMBL/GenBank/DDBJ databases">
        <title>Complete sequence of Gallionella capsiferriformans ES-2.</title>
        <authorList>
            <consortium name="US DOE Joint Genome Institute"/>
            <person name="Lucas S."/>
            <person name="Copeland A."/>
            <person name="Lapidus A."/>
            <person name="Cheng J.-F."/>
            <person name="Bruce D."/>
            <person name="Goodwin L."/>
            <person name="Pitluck S."/>
            <person name="Chertkov O."/>
            <person name="Davenport K.W."/>
            <person name="Detter J.C."/>
            <person name="Han C."/>
            <person name="Tapia R."/>
            <person name="Land M."/>
            <person name="Hauser L."/>
            <person name="Chang Y.-J."/>
            <person name="Jeffries C."/>
            <person name="Kyrpides N."/>
            <person name="Ivanova N."/>
            <person name="Mikhailova N."/>
            <person name="Shelobolina E.S."/>
            <person name="Picardal F."/>
            <person name="Roden E."/>
            <person name="Emerson D."/>
            <person name="Woyke T."/>
        </authorList>
    </citation>
    <scope>NUCLEOTIDE SEQUENCE [LARGE SCALE GENOMIC DNA]</scope>
    <source>
        <strain evidence="2 3">ES-2</strain>
    </source>
</reference>
<keyword evidence="1" id="KW-1133">Transmembrane helix</keyword>